<evidence type="ECO:0000256" key="5">
    <source>
        <dbReference type="ARBA" id="ARBA00023136"/>
    </source>
</evidence>
<keyword evidence="5 6" id="KW-0472">Membrane</keyword>
<dbReference type="AlphaFoldDB" id="A0A835HNB4"/>
<keyword evidence="3 6" id="KW-0812">Transmembrane</keyword>
<name>A0A835HNB4_9MAGN</name>
<dbReference type="PANTHER" id="PTHR12668:SF38">
    <property type="entry name" value="PROTEIN FATTY ACID EXPORT 4, CHLOROPLASTIC"/>
    <property type="match status" value="1"/>
</dbReference>
<comment type="caution">
    <text evidence="7">The sequence shown here is derived from an EMBL/GenBank/DDBJ whole genome shotgun (WGS) entry which is preliminary data.</text>
</comment>
<proteinExistence type="inferred from homology"/>
<dbReference type="GO" id="GO:0015245">
    <property type="term" value="F:fatty acid transmembrane transporter activity"/>
    <property type="evidence" value="ECO:0007669"/>
    <property type="project" value="TreeGrafter"/>
</dbReference>
<dbReference type="Gene3D" id="2.40.50.140">
    <property type="entry name" value="Nucleic acid-binding proteins"/>
    <property type="match status" value="1"/>
</dbReference>
<feature type="transmembrane region" description="Helical" evidence="6">
    <location>
        <begin position="315"/>
        <end position="334"/>
    </location>
</feature>
<dbReference type="InterPro" id="IPR044890">
    <property type="entry name" value="TMEM14_sf"/>
</dbReference>
<feature type="transmembrane region" description="Helical" evidence="6">
    <location>
        <begin position="151"/>
        <end position="171"/>
    </location>
</feature>
<reference evidence="7 8" key="1">
    <citation type="submission" date="2020-10" db="EMBL/GenBank/DDBJ databases">
        <title>The Coptis chinensis genome and diversification of protoberbering-type alkaloids.</title>
        <authorList>
            <person name="Wang B."/>
            <person name="Shu S."/>
            <person name="Song C."/>
            <person name="Liu Y."/>
        </authorList>
    </citation>
    <scope>NUCLEOTIDE SEQUENCE [LARGE SCALE GENOMIC DNA]</scope>
    <source>
        <strain evidence="7">HL-2020</strain>
        <tissue evidence="7">Leaf</tissue>
    </source>
</reference>
<dbReference type="Gene3D" id="1.10.10.1740">
    <property type="entry name" value="Transmembrane protein 14-like"/>
    <property type="match status" value="2"/>
</dbReference>
<dbReference type="InterPro" id="IPR012340">
    <property type="entry name" value="NA-bd_OB-fold"/>
</dbReference>
<dbReference type="GO" id="GO:0009706">
    <property type="term" value="C:chloroplast inner membrane"/>
    <property type="evidence" value="ECO:0007669"/>
    <property type="project" value="TreeGrafter"/>
</dbReference>
<keyword evidence="4 6" id="KW-1133">Transmembrane helix</keyword>
<comment type="subcellular location">
    <subcellularLocation>
        <location evidence="1">Membrane</location>
    </subcellularLocation>
</comment>
<dbReference type="OrthoDB" id="5620at2759"/>
<dbReference type="Pfam" id="PF03647">
    <property type="entry name" value="Tmemb_14"/>
    <property type="match status" value="1"/>
</dbReference>
<gene>
    <name evidence="7" type="ORF">IFM89_002501</name>
</gene>
<dbReference type="InterPro" id="IPR005349">
    <property type="entry name" value="TMEM14"/>
</dbReference>
<evidence type="ECO:0000256" key="1">
    <source>
        <dbReference type="ARBA" id="ARBA00004370"/>
    </source>
</evidence>
<dbReference type="SUPFAM" id="SSF50249">
    <property type="entry name" value="Nucleic acid-binding proteins"/>
    <property type="match status" value="1"/>
</dbReference>
<evidence type="ECO:0000256" key="4">
    <source>
        <dbReference type="ARBA" id="ARBA00022989"/>
    </source>
</evidence>
<dbReference type="Proteomes" id="UP000631114">
    <property type="component" value="Unassembled WGS sequence"/>
</dbReference>
<dbReference type="PANTHER" id="PTHR12668">
    <property type="entry name" value="TRANSMEMBRANE PROTEIN 14, 15"/>
    <property type="match status" value="1"/>
</dbReference>
<protein>
    <submittedName>
        <fullName evidence="7">Uncharacterized protein</fullName>
    </submittedName>
</protein>
<evidence type="ECO:0000313" key="8">
    <source>
        <dbReference type="Proteomes" id="UP000631114"/>
    </source>
</evidence>
<evidence type="ECO:0000313" key="7">
    <source>
        <dbReference type="EMBL" id="KAF9600028.1"/>
    </source>
</evidence>
<comment type="similarity">
    <text evidence="2">Belongs to the TMEM14 family.</text>
</comment>
<organism evidence="7 8">
    <name type="scientific">Coptis chinensis</name>
    <dbReference type="NCBI Taxonomy" id="261450"/>
    <lineage>
        <taxon>Eukaryota</taxon>
        <taxon>Viridiplantae</taxon>
        <taxon>Streptophyta</taxon>
        <taxon>Embryophyta</taxon>
        <taxon>Tracheophyta</taxon>
        <taxon>Spermatophyta</taxon>
        <taxon>Magnoliopsida</taxon>
        <taxon>Ranunculales</taxon>
        <taxon>Ranunculaceae</taxon>
        <taxon>Coptidoideae</taxon>
        <taxon>Coptis</taxon>
    </lineage>
</organism>
<evidence type="ECO:0000256" key="3">
    <source>
        <dbReference type="ARBA" id="ARBA00022692"/>
    </source>
</evidence>
<evidence type="ECO:0000256" key="2">
    <source>
        <dbReference type="ARBA" id="ARBA00007590"/>
    </source>
</evidence>
<sequence length="338" mass="37261">MKTKDISVFHTKDFIGKLIRVGPKKPQGFREITIQNERYQIRNTRVQIEQAVTDEPTSMKELMNQDRVSISELISLGKETHNQGKQFTCRAKFVKIYGNQWSYKSWENCTYKHVDKGSEPFCTNCETTYKTPQDSKKKKHSSCKAGLLTQLAPATCAVYGTLLLGGGLFAYSRSGSKGSLLGGASGGALMAATQMIPNHKRLEPNWIAEEGDQDGGGQNSFDAKNSLRESSSLLQVGLVRFGDQRYADHIFSNQYNTPPPCLMFLVRLSLGLTAYYLMQSPETKSIGDALGFGSALLFSSVFVIRLVASRKLIPAGPLLGLSVGALVVFVSAYMQDKI</sequence>
<accession>A0A835HNB4</accession>
<feature type="transmembrane region" description="Helical" evidence="6">
    <location>
        <begin position="290"/>
        <end position="308"/>
    </location>
</feature>
<evidence type="ECO:0000256" key="6">
    <source>
        <dbReference type="SAM" id="Phobius"/>
    </source>
</evidence>
<keyword evidence="8" id="KW-1185">Reference proteome</keyword>
<dbReference type="EMBL" id="JADFTS010000006">
    <property type="protein sequence ID" value="KAF9600028.1"/>
    <property type="molecule type" value="Genomic_DNA"/>
</dbReference>